<dbReference type="SMART" id="SM01022">
    <property type="entry name" value="ASCH"/>
    <property type="match status" value="1"/>
</dbReference>
<feature type="domain" description="ASCH" evidence="1">
    <location>
        <begin position="6"/>
        <end position="105"/>
    </location>
</feature>
<organism evidence="2 3">
    <name type="scientific">Geoglobus ahangari</name>
    <dbReference type="NCBI Taxonomy" id="113653"/>
    <lineage>
        <taxon>Archaea</taxon>
        <taxon>Methanobacteriati</taxon>
        <taxon>Methanobacteriota</taxon>
        <taxon>Archaeoglobi</taxon>
        <taxon>Archaeoglobales</taxon>
        <taxon>Archaeoglobaceae</taxon>
        <taxon>Geoglobus</taxon>
    </lineage>
</organism>
<dbReference type="KEGG" id="gah:GAH_01863"/>
<dbReference type="AlphaFoldDB" id="A0A0F7ID62"/>
<proteinExistence type="predicted"/>
<dbReference type="STRING" id="113653.GAH_01863"/>
<dbReference type="RefSeq" id="WP_048096319.1">
    <property type="nucleotide sequence ID" value="NZ_CP011267.1"/>
</dbReference>
<dbReference type="SUPFAM" id="SSF88697">
    <property type="entry name" value="PUA domain-like"/>
    <property type="match status" value="1"/>
</dbReference>
<dbReference type="PANTHER" id="PTHR42250">
    <property type="entry name" value="ASCH DOMAIN-CONTAINING PROTEIN"/>
    <property type="match status" value="1"/>
</dbReference>
<dbReference type="InParanoid" id="A0A0F7ID62"/>
<dbReference type="EMBL" id="CP011267">
    <property type="protein sequence ID" value="AKG90859.1"/>
    <property type="molecule type" value="Genomic_DNA"/>
</dbReference>
<dbReference type="InterPro" id="IPR015947">
    <property type="entry name" value="PUA-like_sf"/>
</dbReference>
<reference evidence="2 3" key="1">
    <citation type="submission" date="2015-04" db="EMBL/GenBank/DDBJ databases">
        <title>The complete genome sequence of the hyperthermophilic, obligate iron-reducing archaeon Geoglobus ahangari strain 234T.</title>
        <authorList>
            <person name="Manzella M.P."/>
            <person name="Holmes D.E."/>
            <person name="Rocheleau J.M."/>
            <person name="Chung A."/>
            <person name="Reguera G."/>
            <person name="Kashefi K."/>
        </authorList>
    </citation>
    <scope>NUCLEOTIDE SEQUENCE [LARGE SCALE GENOMIC DNA]</scope>
    <source>
        <strain evidence="2 3">234</strain>
    </source>
</reference>
<dbReference type="Proteomes" id="UP000034723">
    <property type="component" value="Chromosome"/>
</dbReference>
<protein>
    <submittedName>
        <fullName evidence="2">ASCH domain</fullName>
    </submittedName>
</protein>
<gene>
    <name evidence="2" type="ORF">GAH_01863</name>
</gene>
<dbReference type="Pfam" id="PF04266">
    <property type="entry name" value="ASCH"/>
    <property type="match status" value="1"/>
</dbReference>
<dbReference type="Gene3D" id="2.30.130.30">
    <property type="entry name" value="Hypothetical protein"/>
    <property type="match status" value="1"/>
</dbReference>
<dbReference type="HOGENOM" id="CLU_148441_0_0_2"/>
<dbReference type="InterPro" id="IPR007374">
    <property type="entry name" value="ASCH_domain"/>
</dbReference>
<dbReference type="GeneID" id="24804430"/>
<dbReference type="CDD" id="cd06552">
    <property type="entry name" value="ASCH_yqfb_like"/>
    <property type="match status" value="1"/>
</dbReference>
<sequence>MEQKRINFDSEYVEAIIDGRKVTTVRKGIKRYPVGRIVDLTADNKPFARARVDKVVVKRVKELTDDDAKLDGFESREELIEALKRIYGKVRDEEFVTVVHFTVVE</sequence>
<evidence type="ECO:0000313" key="2">
    <source>
        <dbReference type="EMBL" id="AKG90859.1"/>
    </source>
</evidence>
<keyword evidence="3" id="KW-1185">Reference proteome</keyword>
<dbReference type="OrthoDB" id="31314at2157"/>
<dbReference type="PANTHER" id="PTHR42250:SF1">
    <property type="entry name" value="ASCH DOMAIN-CONTAINING PROTEIN"/>
    <property type="match status" value="1"/>
</dbReference>
<evidence type="ECO:0000313" key="3">
    <source>
        <dbReference type="Proteomes" id="UP000034723"/>
    </source>
</evidence>
<evidence type="ECO:0000259" key="1">
    <source>
        <dbReference type="SMART" id="SM01022"/>
    </source>
</evidence>
<name>A0A0F7ID62_9EURY</name>
<accession>A0A0F7ID62</accession>